<feature type="region of interest" description="Disordered" evidence="1">
    <location>
        <begin position="27"/>
        <end position="46"/>
    </location>
</feature>
<keyword evidence="4" id="KW-1185">Reference proteome</keyword>
<evidence type="ECO:0008006" key="5">
    <source>
        <dbReference type="Google" id="ProtNLM"/>
    </source>
</evidence>
<evidence type="ECO:0000256" key="1">
    <source>
        <dbReference type="SAM" id="MobiDB-lite"/>
    </source>
</evidence>
<organism evidence="3 4">
    <name type="scientific">Streptomyces capillispiralis</name>
    <dbReference type="NCBI Taxonomy" id="68182"/>
    <lineage>
        <taxon>Bacteria</taxon>
        <taxon>Bacillati</taxon>
        <taxon>Actinomycetota</taxon>
        <taxon>Actinomycetes</taxon>
        <taxon>Kitasatosporales</taxon>
        <taxon>Streptomycetaceae</taxon>
        <taxon>Streptomyces</taxon>
    </lineage>
</organism>
<feature type="signal peptide" evidence="2">
    <location>
        <begin position="1"/>
        <end position="27"/>
    </location>
</feature>
<dbReference type="EMBL" id="VIWV01000001">
    <property type="protein sequence ID" value="TWF85931.1"/>
    <property type="molecule type" value="Genomic_DNA"/>
</dbReference>
<reference evidence="3 4" key="1">
    <citation type="submission" date="2019-06" db="EMBL/GenBank/DDBJ databases">
        <title>Sequencing the genomes of 1000 actinobacteria strains.</title>
        <authorList>
            <person name="Klenk H.-P."/>
        </authorList>
    </citation>
    <scope>NUCLEOTIDE SEQUENCE [LARGE SCALE GENOMIC DNA]</scope>
    <source>
        <strain evidence="3 4">DSM 41695</strain>
    </source>
</reference>
<gene>
    <name evidence="3" type="ORF">FHX78_112889</name>
</gene>
<evidence type="ECO:0000313" key="4">
    <source>
        <dbReference type="Proteomes" id="UP000316603"/>
    </source>
</evidence>
<protein>
    <recommendedName>
        <fullName evidence="5">PknH-like protein</fullName>
    </recommendedName>
</protein>
<sequence>MKRAALLAASAFSALSLAALTACGAGAEPDGTTGEPRPSASVTKPPTPAERLAALMVTPADVDGLPVEPPSDDFRFAESPEDVTLDRQVCAPLAHTANQLPLGDPRADLTRVLSKNPTATHTYVTLTAYAADGARAAMNEARKAVDSCGDGFTATASGGTSSYDSVTAEEVAPAGDESLGFKATMTFRGVTHTHHTEVVRHGDVIGVYFAADGMAIAQGRPSDAKPAETVVRAQNGRLR</sequence>
<comment type="caution">
    <text evidence="3">The sequence shown here is derived from an EMBL/GenBank/DDBJ whole genome shotgun (WGS) entry which is preliminary data.</text>
</comment>
<keyword evidence="2" id="KW-0732">Signal</keyword>
<accession>A0A561TFR4</accession>
<evidence type="ECO:0000313" key="3">
    <source>
        <dbReference type="EMBL" id="TWF85931.1"/>
    </source>
</evidence>
<dbReference type="PROSITE" id="PS51257">
    <property type="entry name" value="PROKAR_LIPOPROTEIN"/>
    <property type="match status" value="1"/>
</dbReference>
<name>A0A561TFR4_9ACTN</name>
<dbReference type="AlphaFoldDB" id="A0A561TFR4"/>
<dbReference type="Proteomes" id="UP000316603">
    <property type="component" value="Unassembled WGS sequence"/>
</dbReference>
<feature type="chain" id="PRO_5022145896" description="PknH-like protein" evidence="2">
    <location>
        <begin position="28"/>
        <end position="239"/>
    </location>
</feature>
<dbReference type="OrthoDB" id="4319100at2"/>
<feature type="region of interest" description="Disordered" evidence="1">
    <location>
        <begin position="219"/>
        <end position="239"/>
    </location>
</feature>
<evidence type="ECO:0000256" key="2">
    <source>
        <dbReference type="SAM" id="SignalP"/>
    </source>
</evidence>
<dbReference type="RefSeq" id="WP_145867857.1">
    <property type="nucleotide sequence ID" value="NZ_BNCE01000001.1"/>
</dbReference>
<proteinExistence type="predicted"/>